<dbReference type="SMART" id="SM00355">
    <property type="entry name" value="ZnF_C2H2"/>
    <property type="match status" value="7"/>
</dbReference>
<dbReference type="SUPFAM" id="SSF57667">
    <property type="entry name" value="beta-beta-alpha zinc fingers"/>
    <property type="match status" value="4"/>
</dbReference>
<feature type="domain" description="C2H2-type" evidence="8">
    <location>
        <begin position="235"/>
        <end position="259"/>
    </location>
</feature>
<keyword evidence="1" id="KW-1017">Isopeptide bond</keyword>
<keyword evidence="6" id="KW-0832">Ubl conjugation</keyword>
<sequence>IVFVSFFLDDVDTEVCKSESTLESEALLTNPSSELDSDVRAGDVVQEETETATNTLENRKNTTRPFQCPSCDKSDFSVLKNHLSKHTGEKLFSCEVCGKGCSHKSALKHHMLTHTGERPYVCETCGKRCGHASALQNHMRIHTGKKPGQQPVCDVCSKKFHSTVKLKYHMSIHTGEKPYACDQCGKKFSNPSNRRVHQTIHSGEKLYGCNVCGKRFTQSTSLKLHRSIHTGEKPYNCQVCGKGFLNSGDFRKHQRSHLGVTLVLHISSLLTIQSTFTHLHIHTWERLLSSETIRTGKIQFLVFFQRTHWTCC</sequence>
<reference evidence="9" key="2">
    <citation type="submission" date="2025-09" db="UniProtKB">
        <authorList>
            <consortium name="Ensembl"/>
        </authorList>
    </citation>
    <scope>IDENTIFICATION</scope>
</reference>
<evidence type="ECO:0000256" key="6">
    <source>
        <dbReference type="ARBA" id="ARBA00022843"/>
    </source>
</evidence>
<dbReference type="FunFam" id="3.30.160.60:FF:000446">
    <property type="entry name" value="Zinc finger protein"/>
    <property type="match status" value="1"/>
</dbReference>
<dbReference type="GO" id="GO:0005634">
    <property type="term" value="C:nucleus"/>
    <property type="evidence" value="ECO:0007669"/>
    <property type="project" value="TreeGrafter"/>
</dbReference>
<keyword evidence="10" id="KW-1185">Reference proteome</keyword>
<dbReference type="PROSITE" id="PS50157">
    <property type="entry name" value="ZINC_FINGER_C2H2_2"/>
    <property type="match status" value="6"/>
</dbReference>
<dbReference type="FunFam" id="3.30.160.60:FF:000690">
    <property type="entry name" value="Zinc finger protein 354C"/>
    <property type="match status" value="1"/>
</dbReference>
<dbReference type="FunFam" id="3.30.160.60:FF:000624">
    <property type="entry name" value="zinc finger protein 697"/>
    <property type="match status" value="1"/>
</dbReference>
<dbReference type="GO" id="GO:0000981">
    <property type="term" value="F:DNA-binding transcription factor activity, RNA polymerase II-specific"/>
    <property type="evidence" value="ECO:0007669"/>
    <property type="project" value="TreeGrafter"/>
</dbReference>
<dbReference type="PANTHER" id="PTHR24409">
    <property type="entry name" value="ZINC FINGER PROTEIN 142"/>
    <property type="match status" value="1"/>
</dbReference>
<dbReference type="Pfam" id="PF00096">
    <property type="entry name" value="zf-C2H2"/>
    <property type="match status" value="5"/>
</dbReference>
<dbReference type="AlphaFoldDB" id="A0A3Q3FRF2"/>
<feature type="domain" description="C2H2-type" evidence="8">
    <location>
        <begin position="207"/>
        <end position="234"/>
    </location>
</feature>
<organism evidence="9 10">
    <name type="scientific">Labrus bergylta</name>
    <name type="common">ballan wrasse</name>
    <dbReference type="NCBI Taxonomy" id="56723"/>
    <lineage>
        <taxon>Eukaryota</taxon>
        <taxon>Metazoa</taxon>
        <taxon>Chordata</taxon>
        <taxon>Craniata</taxon>
        <taxon>Vertebrata</taxon>
        <taxon>Euteleostomi</taxon>
        <taxon>Actinopterygii</taxon>
        <taxon>Neopterygii</taxon>
        <taxon>Teleostei</taxon>
        <taxon>Neoteleostei</taxon>
        <taxon>Acanthomorphata</taxon>
        <taxon>Eupercaria</taxon>
        <taxon>Labriformes</taxon>
        <taxon>Labridae</taxon>
        <taxon>Labrus</taxon>
    </lineage>
</organism>
<dbReference type="PANTHER" id="PTHR24409:SF295">
    <property type="entry name" value="AZ2-RELATED"/>
    <property type="match status" value="1"/>
</dbReference>
<evidence type="ECO:0000256" key="2">
    <source>
        <dbReference type="ARBA" id="ARBA00022723"/>
    </source>
</evidence>
<dbReference type="InterPro" id="IPR036236">
    <property type="entry name" value="Znf_C2H2_sf"/>
</dbReference>
<dbReference type="FunFam" id="3.30.160.60:FF:002005">
    <property type="entry name" value="Zinc finger protein 200"/>
    <property type="match status" value="1"/>
</dbReference>
<proteinExistence type="predicted"/>
<evidence type="ECO:0000259" key="8">
    <source>
        <dbReference type="PROSITE" id="PS50157"/>
    </source>
</evidence>
<dbReference type="Gene3D" id="3.30.160.60">
    <property type="entry name" value="Classic Zinc Finger"/>
    <property type="match status" value="7"/>
</dbReference>
<evidence type="ECO:0000256" key="7">
    <source>
        <dbReference type="PROSITE-ProRule" id="PRU00042"/>
    </source>
</evidence>
<dbReference type="InParanoid" id="A0A3Q3FRF2"/>
<dbReference type="Proteomes" id="UP000261660">
    <property type="component" value="Unplaced"/>
</dbReference>
<feature type="domain" description="C2H2-type" evidence="8">
    <location>
        <begin position="120"/>
        <end position="147"/>
    </location>
</feature>
<keyword evidence="5" id="KW-0862">Zinc</keyword>
<evidence type="ECO:0000256" key="4">
    <source>
        <dbReference type="ARBA" id="ARBA00022771"/>
    </source>
</evidence>
<name>A0A3Q3FRF2_9LABR</name>
<keyword evidence="3" id="KW-0677">Repeat</keyword>
<dbReference type="Ensembl" id="ENSLBET00000024352.1">
    <property type="protein sequence ID" value="ENSLBEP00000023146.1"/>
    <property type="gene ID" value="ENSLBEG00000017726.1"/>
</dbReference>
<dbReference type="FunFam" id="3.30.160.60:FF:000759">
    <property type="entry name" value="zinc finger protein 16"/>
    <property type="match status" value="1"/>
</dbReference>
<accession>A0A3Q3FRF2</accession>
<evidence type="ECO:0000313" key="9">
    <source>
        <dbReference type="Ensembl" id="ENSLBEP00000023146.1"/>
    </source>
</evidence>
<feature type="domain" description="C2H2-type" evidence="8">
    <location>
        <begin position="151"/>
        <end position="178"/>
    </location>
</feature>
<dbReference type="STRING" id="56723.ENSLBEP00000023146"/>
<dbReference type="GO" id="GO:0008270">
    <property type="term" value="F:zinc ion binding"/>
    <property type="evidence" value="ECO:0007669"/>
    <property type="project" value="UniProtKB-KW"/>
</dbReference>
<keyword evidence="2" id="KW-0479">Metal-binding</keyword>
<protein>
    <recommendedName>
        <fullName evidence="8">C2H2-type domain-containing protein</fullName>
    </recommendedName>
</protein>
<dbReference type="InterPro" id="IPR013087">
    <property type="entry name" value="Znf_C2H2_type"/>
</dbReference>
<evidence type="ECO:0000256" key="1">
    <source>
        <dbReference type="ARBA" id="ARBA00022499"/>
    </source>
</evidence>
<evidence type="ECO:0000256" key="5">
    <source>
        <dbReference type="ARBA" id="ARBA00022833"/>
    </source>
</evidence>
<feature type="domain" description="C2H2-type" evidence="8">
    <location>
        <begin position="179"/>
        <end position="206"/>
    </location>
</feature>
<dbReference type="PROSITE" id="PS00028">
    <property type="entry name" value="ZINC_FINGER_C2H2_1"/>
    <property type="match status" value="6"/>
</dbReference>
<keyword evidence="4 7" id="KW-0863">Zinc-finger</keyword>
<reference evidence="9" key="1">
    <citation type="submission" date="2025-08" db="UniProtKB">
        <authorList>
            <consortium name="Ensembl"/>
        </authorList>
    </citation>
    <scope>IDENTIFICATION</scope>
</reference>
<evidence type="ECO:0000313" key="10">
    <source>
        <dbReference type="Proteomes" id="UP000261660"/>
    </source>
</evidence>
<dbReference type="GeneTree" id="ENSGT01150000286971"/>
<dbReference type="GO" id="GO:0000977">
    <property type="term" value="F:RNA polymerase II transcription regulatory region sequence-specific DNA binding"/>
    <property type="evidence" value="ECO:0007669"/>
    <property type="project" value="TreeGrafter"/>
</dbReference>
<feature type="domain" description="C2H2-type" evidence="8">
    <location>
        <begin position="92"/>
        <end position="119"/>
    </location>
</feature>
<evidence type="ECO:0000256" key="3">
    <source>
        <dbReference type="ARBA" id="ARBA00022737"/>
    </source>
</evidence>